<dbReference type="SUPFAM" id="SSF51445">
    <property type="entry name" value="(Trans)glycosidases"/>
    <property type="match status" value="1"/>
</dbReference>
<reference evidence="1 2" key="1">
    <citation type="submission" date="2018-07" db="EMBL/GenBank/DDBJ databases">
        <title>Genomic Encyclopedia of Type Strains, Phase IV (KMG-IV): sequencing the most valuable type-strain genomes for metagenomic binning, comparative biology and taxonomic classification.</title>
        <authorList>
            <person name="Goeker M."/>
        </authorList>
    </citation>
    <scope>NUCLEOTIDE SEQUENCE [LARGE SCALE GENOMIC DNA]</scope>
    <source>
        <strain evidence="1 2">DSM 101478</strain>
    </source>
</reference>
<keyword evidence="2" id="KW-1185">Reference proteome</keyword>
<dbReference type="Proteomes" id="UP000255317">
    <property type="component" value="Unassembled WGS sequence"/>
</dbReference>
<accession>A0A370QL32</accession>
<gene>
    <name evidence="1" type="ORF">C8D94_101931</name>
</gene>
<dbReference type="InterPro" id="IPR055151">
    <property type="entry name" value="GH113"/>
</dbReference>
<dbReference type="InterPro" id="IPR017853">
    <property type="entry name" value="GH"/>
</dbReference>
<dbReference type="RefSeq" id="WP_115122698.1">
    <property type="nucleotide sequence ID" value="NZ_QRAO01000001.1"/>
</dbReference>
<sequence>MKHCIHLFVFIFFLQGCTSQPKKINGVSYVASGDPTTQEQVQQVKNLNANYAAVMPFAFIRDLINPTLSFNTDRQWYGERREGVQQYIEMFQKNNIGIMMKPQIWIRHGEFTGYLKMTSEEDWKTLEQSYREFILLYAELAEETNVEIFCIGTELEQFIAQRPTFWEQLILEVKQVFKGKLTYAANWDEYKRVPFWQQLDFIGVDGYFPVSNLRTPTVEDAQKGWQGWKSEMMTFSEQQKRPILFTEYGYRSVDYSGKEPWKSDRKMEGLNLEAQNNLYSAFFTEIYPEPWFAGGFIWKWFIDDAAVGGPENTMFTPQNKPVEHTIQQHFEKEAHR</sequence>
<organism evidence="1 2">
    <name type="scientific">Marinirhabdus gelatinilytica</name>
    <dbReference type="NCBI Taxonomy" id="1703343"/>
    <lineage>
        <taxon>Bacteria</taxon>
        <taxon>Pseudomonadati</taxon>
        <taxon>Bacteroidota</taxon>
        <taxon>Flavobacteriia</taxon>
        <taxon>Flavobacteriales</taxon>
        <taxon>Flavobacteriaceae</taxon>
    </lineage>
</organism>
<comment type="caution">
    <text evidence="1">The sequence shown here is derived from an EMBL/GenBank/DDBJ whole genome shotgun (WGS) entry which is preliminary data.</text>
</comment>
<dbReference type="Gene3D" id="3.20.20.80">
    <property type="entry name" value="Glycosidases"/>
    <property type="match status" value="1"/>
</dbReference>
<dbReference type="OrthoDB" id="9773531at2"/>
<protein>
    <submittedName>
        <fullName evidence="1">Gene Transfer Agent (GTA)-like protein</fullName>
    </submittedName>
</protein>
<dbReference type="PROSITE" id="PS51257">
    <property type="entry name" value="PROKAR_LIPOPROTEIN"/>
    <property type="match status" value="1"/>
</dbReference>
<dbReference type="AlphaFoldDB" id="A0A370QL32"/>
<name>A0A370QL32_9FLAO</name>
<dbReference type="CDD" id="cd19608">
    <property type="entry name" value="GH113_mannanase-like"/>
    <property type="match status" value="1"/>
</dbReference>
<evidence type="ECO:0000313" key="2">
    <source>
        <dbReference type="Proteomes" id="UP000255317"/>
    </source>
</evidence>
<dbReference type="Pfam" id="PF22612">
    <property type="entry name" value="GH113"/>
    <property type="match status" value="1"/>
</dbReference>
<evidence type="ECO:0000313" key="1">
    <source>
        <dbReference type="EMBL" id="RDK89052.1"/>
    </source>
</evidence>
<proteinExistence type="predicted"/>
<dbReference type="EMBL" id="QRAO01000001">
    <property type="protein sequence ID" value="RDK89052.1"/>
    <property type="molecule type" value="Genomic_DNA"/>
</dbReference>